<feature type="non-terminal residue" evidence="1">
    <location>
        <position position="1"/>
    </location>
</feature>
<evidence type="ECO:0000313" key="2">
    <source>
        <dbReference type="Proteomes" id="UP000054630"/>
    </source>
</evidence>
<dbReference type="Proteomes" id="UP000054630">
    <property type="component" value="Unassembled WGS sequence"/>
</dbReference>
<comment type="caution">
    <text evidence="1">The sequence shown here is derived from an EMBL/GenBank/DDBJ whole genome shotgun (WGS) entry which is preliminary data.</text>
</comment>
<organism evidence="1 2">
    <name type="scientific">Trichinella nelsoni</name>
    <dbReference type="NCBI Taxonomy" id="6336"/>
    <lineage>
        <taxon>Eukaryota</taxon>
        <taxon>Metazoa</taxon>
        <taxon>Ecdysozoa</taxon>
        <taxon>Nematoda</taxon>
        <taxon>Enoplea</taxon>
        <taxon>Dorylaimia</taxon>
        <taxon>Trichinellida</taxon>
        <taxon>Trichinellidae</taxon>
        <taxon>Trichinella</taxon>
    </lineage>
</organism>
<keyword evidence="2" id="KW-1185">Reference proteome</keyword>
<evidence type="ECO:0000313" key="1">
    <source>
        <dbReference type="EMBL" id="KRX11260.1"/>
    </source>
</evidence>
<sequence length="37" mass="4286">LGVMNFHRIRSSLSLRSSFSQLLSLNRYWMNVSASLN</sequence>
<proteinExistence type="predicted"/>
<name>A0A0V0R9V3_9BILA</name>
<dbReference type="EMBL" id="JYDL01002902">
    <property type="protein sequence ID" value="KRX11260.1"/>
    <property type="molecule type" value="Genomic_DNA"/>
</dbReference>
<feature type="non-terminal residue" evidence="1">
    <location>
        <position position="37"/>
    </location>
</feature>
<reference evidence="1 2" key="1">
    <citation type="submission" date="2015-01" db="EMBL/GenBank/DDBJ databases">
        <title>Evolution of Trichinella species and genotypes.</title>
        <authorList>
            <person name="Korhonen P.K."/>
            <person name="Edoardo P."/>
            <person name="Giuseppe L.R."/>
            <person name="Gasser R.B."/>
        </authorList>
    </citation>
    <scope>NUCLEOTIDE SEQUENCE [LARGE SCALE GENOMIC DNA]</scope>
    <source>
        <strain evidence="1">ISS37</strain>
    </source>
</reference>
<dbReference type="AlphaFoldDB" id="A0A0V0R9V3"/>
<protein>
    <submittedName>
        <fullName evidence="1">Uncharacterized protein</fullName>
    </submittedName>
</protein>
<accession>A0A0V0R9V3</accession>
<gene>
    <name evidence="1" type="ORF">T07_11536</name>
</gene>